<evidence type="ECO:0000313" key="2">
    <source>
        <dbReference type="EMBL" id="KKL56069.1"/>
    </source>
</evidence>
<feature type="compositionally biased region" description="Basic and acidic residues" evidence="1">
    <location>
        <begin position="38"/>
        <end position="59"/>
    </location>
</feature>
<dbReference type="EMBL" id="LAZR01030618">
    <property type="protein sequence ID" value="KKL56069.1"/>
    <property type="molecule type" value="Genomic_DNA"/>
</dbReference>
<evidence type="ECO:0000256" key="1">
    <source>
        <dbReference type="SAM" id="MobiDB-lite"/>
    </source>
</evidence>
<proteinExistence type="predicted"/>
<sequence>DAFRIRNLQPAASDLEALLRPGRELAELVLSIQPYQAHEPRDGRWEPVLEKARASEGKG</sequence>
<name>A0A0F9D3E6_9ZZZZ</name>
<comment type="caution">
    <text evidence="2">The sequence shown here is derived from an EMBL/GenBank/DDBJ whole genome shotgun (WGS) entry which is preliminary data.</text>
</comment>
<dbReference type="AlphaFoldDB" id="A0A0F9D3E6"/>
<feature type="non-terminal residue" evidence="2">
    <location>
        <position position="1"/>
    </location>
</feature>
<reference evidence="2" key="1">
    <citation type="journal article" date="2015" name="Nature">
        <title>Complex archaea that bridge the gap between prokaryotes and eukaryotes.</title>
        <authorList>
            <person name="Spang A."/>
            <person name="Saw J.H."/>
            <person name="Jorgensen S.L."/>
            <person name="Zaremba-Niedzwiedzka K."/>
            <person name="Martijn J."/>
            <person name="Lind A.E."/>
            <person name="van Eijk R."/>
            <person name="Schleper C."/>
            <person name="Guy L."/>
            <person name="Ettema T.J."/>
        </authorList>
    </citation>
    <scope>NUCLEOTIDE SEQUENCE</scope>
</reference>
<gene>
    <name evidence="2" type="ORF">LCGC14_2249070</name>
</gene>
<accession>A0A0F9D3E6</accession>
<feature type="region of interest" description="Disordered" evidence="1">
    <location>
        <begin position="37"/>
        <end position="59"/>
    </location>
</feature>
<protein>
    <submittedName>
        <fullName evidence="2">Uncharacterized protein</fullName>
    </submittedName>
</protein>
<organism evidence="2">
    <name type="scientific">marine sediment metagenome</name>
    <dbReference type="NCBI Taxonomy" id="412755"/>
    <lineage>
        <taxon>unclassified sequences</taxon>
        <taxon>metagenomes</taxon>
        <taxon>ecological metagenomes</taxon>
    </lineage>
</organism>